<sequence>MELEEDIKEAEKQRQSLRDQIQNVELKLCENRKLFSTTYSHQESDYELVTSTSQKDDFKEVTETPKASKKSIQRIVSNSVPRFMSSTVASRHRQIASEQEIGGRSKSLRSVATRSSIQFPCSQSLSYSDLRIKTILRSSTGKSR</sequence>
<accession>A0A392PS55</accession>
<proteinExistence type="predicted"/>
<keyword evidence="3" id="KW-1185">Reference proteome</keyword>
<evidence type="ECO:0000256" key="1">
    <source>
        <dbReference type="SAM" id="MobiDB-lite"/>
    </source>
</evidence>
<reference evidence="2 3" key="1">
    <citation type="journal article" date="2018" name="Front. Plant Sci.">
        <title>Red Clover (Trifolium pratense) and Zigzag Clover (T. medium) - A Picture of Genomic Similarities and Differences.</title>
        <authorList>
            <person name="Dluhosova J."/>
            <person name="Istvanek J."/>
            <person name="Nedelnik J."/>
            <person name="Repkova J."/>
        </authorList>
    </citation>
    <scope>NUCLEOTIDE SEQUENCE [LARGE SCALE GENOMIC DNA]</scope>
    <source>
        <strain evidence="3">cv. 10/8</strain>
        <tissue evidence="2">Leaf</tissue>
    </source>
</reference>
<feature type="region of interest" description="Disordered" evidence="1">
    <location>
        <begin position="86"/>
        <end position="107"/>
    </location>
</feature>
<feature type="non-terminal residue" evidence="2">
    <location>
        <position position="144"/>
    </location>
</feature>
<dbReference type="Proteomes" id="UP000265520">
    <property type="component" value="Unassembled WGS sequence"/>
</dbReference>
<dbReference type="AlphaFoldDB" id="A0A392PS55"/>
<name>A0A392PS55_9FABA</name>
<comment type="caution">
    <text evidence="2">The sequence shown here is derived from an EMBL/GenBank/DDBJ whole genome shotgun (WGS) entry which is preliminary data.</text>
</comment>
<protein>
    <submittedName>
        <fullName evidence="2">Kinesin-like protein KIFC3-like</fullName>
    </submittedName>
</protein>
<evidence type="ECO:0000313" key="3">
    <source>
        <dbReference type="Proteomes" id="UP000265520"/>
    </source>
</evidence>
<organism evidence="2 3">
    <name type="scientific">Trifolium medium</name>
    <dbReference type="NCBI Taxonomy" id="97028"/>
    <lineage>
        <taxon>Eukaryota</taxon>
        <taxon>Viridiplantae</taxon>
        <taxon>Streptophyta</taxon>
        <taxon>Embryophyta</taxon>
        <taxon>Tracheophyta</taxon>
        <taxon>Spermatophyta</taxon>
        <taxon>Magnoliopsida</taxon>
        <taxon>eudicotyledons</taxon>
        <taxon>Gunneridae</taxon>
        <taxon>Pentapetalae</taxon>
        <taxon>rosids</taxon>
        <taxon>fabids</taxon>
        <taxon>Fabales</taxon>
        <taxon>Fabaceae</taxon>
        <taxon>Papilionoideae</taxon>
        <taxon>50 kb inversion clade</taxon>
        <taxon>NPAAA clade</taxon>
        <taxon>Hologalegina</taxon>
        <taxon>IRL clade</taxon>
        <taxon>Trifolieae</taxon>
        <taxon>Trifolium</taxon>
    </lineage>
</organism>
<evidence type="ECO:0000313" key="2">
    <source>
        <dbReference type="EMBL" id="MCI14923.1"/>
    </source>
</evidence>
<dbReference type="EMBL" id="LXQA010094327">
    <property type="protein sequence ID" value="MCI14923.1"/>
    <property type="molecule type" value="Genomic_DNA"/>
</dbReference>